<dbReference type="EMBL" id="NJBA01000006">
    <property type="protein sequence ID" value="OWP49576.1"/>
    <property type="molecule type" value="Genomic_DNA"/>
</dbReference>
<dbReference type="InterPro" id="IPR036465">
    <property type="entry name" value="vWFA_dom_sf"/>
</dbReference>
<protein>
    <submittedName>
        <fullName evidence="3">Pilus assembly protein PilY</fullName>
    </submittedName>
</protein>
<evidence type="ECO:0000313" key="4">
    <source>
        <dbReference type="Proteomes" id="UP000198145"/>
    </source>
</evidence>
<dbReference type="SUPFAM" id="SSF53300">
    <property type="entry name" value="vWA-like"/>
    <property type="match status" value="1"/>
</dbReference>
<dbReference type="eggNOG" id="COG3419">
    <property type="taxonomic scope" value="Bacteria"/>
</dbReference>
<feature type="domain" description="VWFA" evidence="2">
    <location>
        <begin position="46"/>
        <end position="317"/>
    </location>
</feature>
<dbReference type="Gene3D" id="3.40.50.410">
    <property type="entry name" value="von Willebrand factor, type A domain"/>
    <property type="match status" value="1"/>
</dbReference>
<dbReference type="PROSITE" id="PS50234">
    <property type="entry name" value="VWFA"/>
    <property type="match status" value="1"/>
</dbReference>
<dbReference type="Proteomes" id="UP000198145">
    <property type="component" value="Unassembled WGS sequence"/>
</dbReference>
<keyword evidence="1" id="KW-0732">Signal</keyword>
<evidence type="ECO:0000256" key="1">
    <source>
        <dbReference type="SAM" id="SignalP"/>
    </source>
</evidence>
<sequence>MKAQRNLRLFRRAFALCALFASSMAAFAEDIDLFVGTPPNSADAPNVLIILDNTANWNTPFTNEKAALVSVINGLAASKFRVGLMMYTESGGGNKGNDGAYVRAAIRLLDATNKPKYQALVNALDVGADKSNGGKAAKAMEEAWLYYSASAPHAGNQKEKTDYTGNTAGGTASNAIYALSGNALPSKAGSPYANPIVAGCAKNFIIYISNGAAQDNNNDLTQATDALSAAGGNTTAIPISPSGSQDNVADEWSRFMKKSSLAITTYTVDINKVVTGQGPGWTALLKSMANVSSGKYFDVSSNGSEIADALNAIFSEIQATNSVFASVTLPVSVNTQSTYLNQVFVGMFRPDTDSFPRWAGNLKQYKLGMVDGALKTVDADDRSAINSSTGFITECARSFWTPNSTDNYWQFKPQGGCLTISGADASNYPDGNIVEKGAQAYRLRQGGTRTVKTCSASDCTALTNFDTSNGTAIGLLGTANTTERDILINWARGDDSQDENTNSNLTEVRPSVHGDVVHSRPAAINYGTAASPQVVVYYGGNDGMLRAINGNRTSSIGSVPAGSELWSFMPPEFYPNIKRLRDNSVTIAFPGHTTGTPTPQPKSYGMDGSITTVRQGTSTWIYAAMRRGGRALYAFDVSAPANPSLKWKIGCPNLTNDTDCTSGFSDIGQTWATPTAFKAAGYGGGNSTILAMGGGYDNCEDGDPNTCTSSSKGNRIYMIDADTGAVLKTFTTDRGVVGDVTMVTNSAGQAVYGYAADLGGNVYRISGVDAASAIGTTAPTNWTMTRIAALGCNTASSCTANRKFLYGPEVAFTNGQYLLLLGSGDREKPLLSYTSASSVANRFYALRDNPSASTWLTSENATCGANVICNASLLGITGTATPSNSDLASHPKGWYLGLASTEQVVTSALLLFDTITFSTHAPQVATSTSCVGLGTARNYNINYLNASATGDRFEVIAGGGLPPSPVAGIVQLDDGTQKPFIIGGGTCATDSSLQGCEAVPPASGTRPKSWVFWDIEK</sequence>
<dbReference type="RefSeq" id="WP_088419599.1">
    <property type="nucleotide sequence ID" value="NZ_NJBA01000006.1"/>
</dbReference>
<proteinExistence type="predicted"/>
<comment type="caution">
    <text evidence="3">The sequence shown here is derived from an EMBL/GenBank/DDBJ whole genome shotgun (WGS) entry which is preliminary data.</text>
</comment>
<evidence type="ECO:0000313" key="3">
    <source>
        <dbReference type="EMBL" id="OWP49576.1"/>
    </source>
</evidence>
<feature type="chain" id="PRO_5012293713" evidence="1">
    <location>
        <begin position="29"/>
        <end position="1017"/>
    </location>
</feature>
<dbReference type="InterPro" id="IPR002035">
    <property type="entry name" value="VWF_A"/>
</dbReference>
<gene>
    <name evidence="3" type="ORF">CEG18_18650</name>
</gene>
<organism evidence="3 4">
    <name type="scientific">Pseudomonas nitroreducens</name>
    <dbReference type="NCBI Taxonomy" id="46680"/>
    <lineage>
        <taxon>Bacteria</taxon>
        <taxon>Pseudomonadati</taxon>
        <taxon>Pseudomonadota</taxon>
        <taxon>Gammaproteobacteria</taxon>
        <taxon>Pseudomonadales</taxon>
        <taxon>Pseudomonadaceae</taxon>
        <taxon>Pseudomonas</taxon>
    </lineage>
</organism>
<accession>A0A2D0AD47</accession>
<name>A0A2D0AD47_PSENT</name>
<reference evidence="3 4" key="1">
    <citation type="submission" date="2017-06" db="EMBL/GenBank/DDBJ databases">
        <title>Draft genome of Pseudomonas nitroreducens DF05.</title>
        <authorList>
            <person name="Iyer R."/>
        </authorList>
    </citation>
    <scope>NUCLEOTIDE SEQUENCE [LARGE SCALE GENOMIC DNA]</scope>
    <source>
        <strain evidence="3 4">DF05</strain>
    </source>
</reference>
<evidence type="ECO:0000259" key="2">
    <source>
        <dbReference type="PROSITE" id="PS50234"/>
    </source>
</evidence>
<dbReference type="AlphaFoldDB" id="A0A2D0AD47"/>
<feature type="signal peptide" evidence="1">
    <location>
        <begin position="1"/>
        <end position="28"/>
    </location>
</feature>